<sequence>MLLTGNGVRWLSPWTTPPLQERITPFFIAPKEKGKISSRIICINCTQVVQERITPFFIAPKEKGKISSRIICINCTQVAVFLLVGGLERSGAEERPVMNLLDGEIASVPPRYCAAKTSGHEFT</sequence>
<accession>A0AAW1KGG3</accession>
<comment type="caution">
    <text evidence="1">The sequence shown here is derived from an EMBL/GenBank/DDBJ whole genome shotgun (WGS) entry which is preliminary data.</text>
</comment>
<evidence type="ECO:0000313" key="2">
    <source>
        <dbReference type="Proteomes" id="UP001458880"/>
    </source>
</evidence>
<dbReference type="AlphaFoldDB" id="A0AAW1KGG3"/>
<dbReference type="EMBL" id="JASPKY010000246">
    <property type="protein sequence ID" value="KAK9717168.1"/>
    <property type="molecule type" value="Genomic_DNA"/>
</dbReference>
<organism evidence="1 2">
    <name type="scientific">Popillia japonica</name>
    <name type="common">Japanese beetle</name>
    <dbReference type="NCBI Taxonomy" id="7064"/>
    <lineage>
        <taxon>Eukaryota</taxon>
        <taxon>Metazoa</taxon>
        <taxon>Ecdysozoa</taxon>
        <taxon>Arthropoda</taxon>
        <taxon>Hexapoda</taxon>
        <taxon>Insecta</taxon>
        <taxon>Pterygota</taxon>
        <taxon>Neoptera</taxon>
        <taxon>Endopterygota</taxon>
        <taxon>Coleoptera</taxon>
        <taxon>Polyphaga</taxon>
        <taxon>Scarabaeiformia</taxon>
        <taxon>Scarabaeidae</taxon>
        <taxon>Rutelinae</taxon>
        <taxon>Popillia</taxon>
    </lineage>
</organism>
<reference evidence="1 2" key="1">
    <citation type="journal article" date="2024" name="BMC Genomics">
        <title>De novo assembly and annotation of Popillia japonica's genome with initial clues to its potential as an invasive pest.</title>
        <authorList>
            <person name="Cucini C."/>
            <person name="Boschi S."/>
            <person name="Funari R."/>
            <person name="Cardaioli E."/>
            <person name="Iannotti N."/>
            <person name="Marturano G."/>
            <person name="Paoli F."/>
            <person name="Bruttini M."/>
            <person name="Carapelli A."/>
            <person name="Frati F."/>
            <person name="Nardi F."/>
        </authorList>
    </citation>
    <scope>NUCLEOTIDE SEQUENCE [LARGE SCALE GENOMIC DNA]</scope>
    <source>
        <strain evidence="1">DMR45628</strain>
    </source>
</reference>
<protein>
    <submittedName>
        <fullName evidence="1">Uncharacterized protein</fullName>
    </submittedName>
</protein>
<proteinExistence type="predicted"/>
<keyword evidence="2" id="KW-1185">Reference proteome</keyword>
<name>A0AAW1KGG3_POPJA</name>
<evidence type="ECO:0000313" key="1">
    <source>
        <dbReference type="EMBL" id="KAK9717168.1"/>
    </source>
</evidence>
<dbReference type="Proteomes" id="UP001458880">
    <property type="component" value="Unassembled WGS sequence"/>
</dbReference>
<gene>
    <name evidence="1" type="ORF">QE152_g24334</name>
</gene>